<evidence type="ECO:0000256" key="6">
    <source>
        <dbReference type="ARBA" id="ARBA00023296"/>
    </source>
</evidence>
<keyword evidence="4" id="KW-0233">DNA recombination</keyword>
<dbReference type="EMBL" id="MN079144">
    <property type="protein sequence ID" value="QEA06440.1"/>
    <property type="molecule type" value="Genomic_DNA"/>
</dbReference>
<dbReference type="PROSITE" id="PS51898">
    <property type="entry name" value="TYR_RECOMBINASE"/>
    <property type="match status" value="1"/>
</dbReference>
<dbReference type="Gene3D" id="1.10.150.130">
    <property type="match status" value="1"/>
</dbReference>
<dbReference type="InterPro" id="IPR025166">
    <property type="entry name" value="Integrase_DNA_bind_dom"/>
</dbReference>
<accession>A0A5B8RCA7</accession>
<dbReference type="GO" id="GO:0075713">
    <property type="term" value="P:establishment of integrated proviral latency"/>
    <property type="evidence" value="ECO:0007669"/>
    <property type="project" value="UniProtKB-KW"/>
</dbReference>
<dbReference type="AlphaFoldDB" id="A0A5B8RCA7"/>
<organism evidence="8">
    <name type="scientific">uncultured organism</name>
    <dbReference type="NCBI Taxonomy" id="155900"/>
    <lineage>
        <taxon>unclassified sequences</taxon>
        <taxon>environmental samples</taxon>
    </lineage>
</organism>
<dbReference type="SUPFAM" id="SSF56349">
    <property type="entry name" value="DNA breaking-rejoining enzymes"/>
    <property type="match status" value="1"/>
</dbReference>
<feature type="domain" description="Tyr recombinase" evidence="7">
    <location>
        <begin position="240"/>
        <end position="411"/>
    </location>
</feature>
<dbReference type="Gene3D" id="1.10.443.10">
    <property type="entry name" value="Intergrase catalytic core"/>
    <property type="match status" value="1"/>
</dbReference>
<proteinExistence type="inferred from homology"/>
<dbReference type="GO" id="GO:0003677">
    <property type="term" value="F:DNA binding"/>
    <property type="evidence" value="ECO:0007669"/>
    <property type="project" value="UniProtKB-KW"/>
</dbReference>
<name>A0A5B8RCA7_9ZZZZ</name>
<keyword evidence="2" id="KW-0229">DNA integration</keyword>
<keyword evidence="5" id="KW-1179">Viral genome integration</keyword>
<evidence type="ECO:0000313" key="8">
    <source>
        <dbReference type="EMBL" id="QEA06440.1"/>
    </source>
</evidence>
<dbReference type="InterPro" id="IPR038488">
    <property type="entry name" value="Integrase_DNA-bd_sf"/>
</dbReference>
<keyword evidence="6" id="KW-1160">Virus entry into host cell</keyword>
<reference evidence="8" key="1">
    <citation type="submission" date="2019-06" db="EMBL/GenBank/DDBJ databases">
        <authorList>
            <person name="Murdoch R.W."/>
            <person name="Fathepure B."/>
        </authorList>
    </citation>
    <scope>NUCLEOTIDE SEQUENCE</scope>
</reference>
<evidence type="ECO:0000259" key="7">
    <source>
        <dbReference type="PROSITE" id="PS51898"/>
    </source>
</evidence>
<dbReference type="Gene3D" id="3.30.160.390">
    <property type="entry name" value="Integrase, DNA-binding domain"/>
    <property type="match status" value="1"/>
</dbReference>
<sequence length="438" mass="49270">MAARKSTASVVNFTKGRVDRFTCPDRQSEAKLWDSTVTGLGLRARPGGGKTYIFQARLHGRTVKQTIGSPAAWGIDEARAEARRLRVLVDQGVHPGDERRAREEAAEQERRAKALEAVTVADVWADYIADRRRGWSERHLGDHAKVMQAPGQKRARSRKRTVAGPLYPLRDVPVSDLTAERLQGWLEREARRRPTAAALAYRLLRSCLHWTAEHPSYRGLVEPHRLFTGNVRRAVPKPQAKSDALQREQLPAWFEAVRALPNPIQSAYLQALLLTGARRNELSRVRWADVDFQWRSIAIRDKVEGERVIPLPPYLADLLAGLPRVNRYVFASPTAKAGYIADANHAHTRAVKAAGLPPVTLHGLRRSFGTLSEWVEAPVGVVAQIQGHKPSALAEKHYRRRPLDLLRKWHTRIEGWILEQAGIQQPTENEAGQLRVVK</sequence>
<dbReference type="InterPro" id="IPR010998">
    <property type="entry name" value="Integrase_recombinase_N"/>
</dbReference>
<dbReference type="GO" id="GO:0006310">
    <property type="term" value="P:DNA recombination"/>
    <property type="evidence" value="ECO:0007669"/>
    <property type="project" value="UniProtKB-KW"/>
</dbReference>
<keyword evidence="3" id="KW-0238">DNA-binding</keyword>
<dbReference type="Pfam" id="PF00589">
    <property type="entry name" value="Phage_integrase"/>
    <property type="match status" value="1"/>
</dbReference>
<dbReference type="PANTHER" id="PTHR30629:SF6">
    <property type="entry name" value="PROPHAGE INTEGRASE INTA-RELATED"/>
    <property type="match status" value="1"/>
</dbReference>
<dbReference type="PANTHER" id="PTHR30629">
    <property type="entry name" value="PROPHAGE INTEGRASE"/>
    <property type="match status" value="1"/>
</dbReference>
<dbReference type="GO" id="GO:0046718">
    <property type="term" value="P:symbiont entry into host cell"/>
    <property type="evidence" value="ECO:0007669"/>
    <property type="project" value="UniProtKB-KW"/>
</dbReference>
<dbReference type="InterPro" id="IPR050808">
    <property type="entry name" value="Phage_Integrase"/>
</dbReference>
<evidence type="ECO:0000256" key="4">
    <source>
        <dbReference type="ARBA" id="ARBA00023172"/>
    </source>
</evidence>
<evidence type="ECO:0000256" key="5">
    <source>
        <dbReference type="ARBA" id="ARBA00023195"/>
    </source>
</evidence>
<evidence type="ECO:0000256" key="2">
    <source>
        <dbReference type="ARBA" id="ARBA00022908"/>
    </source>
</evidence>
<dbReference type="InterPro" id="IPR002104">
    <property type="entry name" value="Integrase_catalytic"/>
</dbReference>
<dbReference type="InterPro" id="IPR011010">
    <property type="entry name" value="DNA_brk_join_enz"/>
</dbReference>
<gene>
    <name evidence="8" type="ORF">KBTEX_02778</name>
</gene>
<dbReference type="InterPro" id="IPR013762">
    <property type="entry name" value="Integrase-like_cat_sf"/>
</dbReference>
<dbReference type="GO" id="GO:0044826">
    <property type="term" value="P:viral genome integration into host DNA"/>
    <property type="evidence" value="ECO:0007669"/>
    <property type="project" value="UniProtKB-KW"/>
</dbReference>
<dbReference type="GO" id="GO:0015074">
    <property type="term" value="P:DNA integration"/>
    <property type="evidence" value="ECO:0007669"/>
    <property type="project" value="UniProtKB-KW"/>
</dbReference>
<evidence type="ECO:0000256" key="3">
    <source>
        <dbReference type="ARBA" id="ARBA00023125"/>
    </source>
</evidence>
<protein>
    <recommendedName>
        <fullName evidence="7">Tyr recombinase domain-containing protein</fullName>
    </recommendedName>
</protein>
<dbReference type="Pfam" id="PF13356">
    <property type="entry name" value="Arm-DNA-bind_3"/>
    <property type="match status" value="1"/>
</dbReference>
<comment type="similarity">
    <text evidence="1">Belongs to the 'phage' integrase family.</text>
</comment>
<evidence type="ECO:0000256" key="1">
    <source>
        <dbReference type="ARBA" id="ARBA00008857"/>
    </source>
</evidence>